<keyword evidence="3" id="KW-0813">Transport</keyword>
<protein>
    <recommendedName>
        <fullName evidence="8">Probable membrane transporter protein</fullName>
    </recommendedName>
</protein>
<comment type="similarity">
    <text evidence="2 8">Belongs to the 4-toluene sulfonate uptake permease (TSUP) (TC 2.A.102) family.</text>
</comment>
<proteinExistence type="inferred from homology"/>
<organism evidence="10 11">
    <name type="scientific">Azospirillum doebereinerae</name>
    <dbReference type="NCBI Taxonomy" id="92933"/>
    <lineage>
        <taxon>Bacteria</taxon>
        <taxon>Pseudomonadati</taxon>
        <taxon>Pseudomonadota</taxon>
        <taxon>Alphaproteobacteria</taxon>
        <taxon>Rhodospirillales</taxon>
        <taxon>Azospirillaceae</taxon>
        <taxon>Azospirillum</taxon>
    </lineage>
</organism>
<dbReference type="Proteomes" id="UP000280346">
    <property type="component" value="Unassembled WGS sequence"/>
</dbReference>
<gene>
    <name evidence="10" type="ORF">EJ913_27955</name>
</gene>
<dbReference type="InterPro" id="IPR052017">
    <property type="entry name" value="TSUP"/>
</dbReference>
<keyword evidence="9" id="KW-0732">Signal</keyword>
<evidence type="ECO:0000256" key="9">
    <source>
        <dbReference type="SAM" id="SignalP"/>
    </source>
</evidence>
<name>A0A3S0V3H5_9PROT</name>
<evidence type="ECO:0000313" key="11">
    <source>
        <dbReference type="Proteomes" id="UP000280346"/>
    </source>
</evidence>
<keyword evidence="4 8" id="KW-1003">Cell membrane</keyword>
<evidence type="ECO:0000256" key="2">
    <source>
        <dbReference type="ARBA" id="ARBA00009142"/>
    </source>
</evidence>
<dbReference type="OrthoDB" id="9807082at2"/>
<dbReference type="EMBL" id="RZIJ01000034">
    <property type="protein sequence ID" value="RUQ63302.1"/>
    <property type="molecule type" value="Genomic_DNA"/>
</dbReference>
<reference evidence="10 11" key="1">
    <citation type="submission" date="2018-12" db="EMBL/GenBank/DDBJ databases">
        <authorList>
            <person name="Yang Y."/>
        </authorList>
    </citation>
    <scope>NUCLEOTIDE SEQUENCE [LARGE SCALE GENOMIC DNA]</scope>
    <source>
        <strain evidence="10 11">GSF71</strain>
    </source>
</reference>
<dbReference type="AlphaFoldDB" id="A0A3S0V3H5"/>
<dbReference type="GO" id="GO:0005886">
    <property type="term" value="C:plasma membrane"/>
    <property type="evidence" value="ECO:0007669"/>
    <property type="project" value="UniProtKB-SubCell"/>
</dbReference>
<dbReference type="InterPro" id="IPR002781">
    <property type="entry name" value="TM_pro_TauE-like"/>
</dbReference>
<evidence type="ECO:0000256" key="7">
    <source>
        <dbReference type="ARBA" id="ARBA00023136"/>
    </source>
</evidence>
<dbReference type="PANTHER" id="PTHR30269">
    <property type="entry name" value="TRANSMEMBRANE PROTEIN YFCA"/>
    <property type="match status" value="1"/>
</dbReference>
<comment type="caution">
    <text evidence="10">The sequence shown here is derived from an EMBL/GenBank/DDBJ whole genome shotgun (WGS) entry which is preliminary data.</text>
</comment>
<feature type="transmembrane region" description="Helical" evidence="8">
    <location>
        <begin position="73"/>
        <end position="93"/>
    </location>
</feature>
<comment type="subcellular location">
    <subcellularLocation>
        <location evidence="1 8">Cell membrane</location>
        <topology evidence="1 8">Multi-pass membrane protein</topology>
    </subcellularLocation>
</comment>
<evidence type="ECO:0000256" key="8">
    <source>
        <dbReference type="RuleBase" id="RU363041"/>
    </source>
</evidence>
<dbReference type="Pfam" id="PF01925">
    <property type="entry name" value="TauE"/>
    <property type="match status" value="1"/>
</dbReference>
<evidence type="ECO:0000313" key="10">
    <source>
        <dbReference type="EMBL" id="RUQ63302.1"/>
    </source>
</evidence>
<feature type="transmembrane region" description="Helical" evidence="8">
    <location>
        <begin position="226"/>
        <end position="244"/>
    </location>
</feature>
<feature type="signal peptide" evidence="9">
    <location>
        <begin position="1"/>
        <end position="21"/>
    </location>
</feature>
<keyword evidence="6 8" id="KW-1133">Transmembrane helix</keyword>
<feature type="transmembrane region" description="Helical" evidence="8">
    <location>
        <begin position="177"/>
        <end position="196"/>
    </location>
</feature>
<evidence type="ECO:0000256" key="6">
    <source>
        <dbReference type="ARBA" id="ARBA00022989"/>
    </source>
</evidence>
<feature type="transmembrane region" description="Helical" evidence="8">
    <location>
        <begin position="141"/>
        <end position="165"/>
    </location>
</feature>
<evidence type="ECO:0000256" key="3">
    <source>
        <dbReference type="ARBA" id="ARBA00022448"/>
    </source>
</evidence>
<keyword evidence="11" id="KW-1185">Reference proteome</keyword>
<evidence type="ECO:0000256" key="4">
    <source>
        <dbReference type="ARBA" id="ARBA00022475"/>
    </source>
</evidence>
<dbReference type="PANTHER" id="PTHR30269:SF0">
    <property type="entry name" value="MEMBRANE TRANSPORTER PROTEIN YFCA-RELATED"/>
    <property type="match status" value="1"/>
</dbReference>
<evidence type="ECO:0000256" key="5">
    <source>
        <dbReference type="ARBA" id="ARBA00022692"/>
    </source>
</evidence>
<keyword evidence="5 8" id="KW-0812">Transmembrane</keyword>
<feature type="chain" id="PRO_5018619439" description="Probable membrane transporter protein" evidence="9">
    <location>
        <begin position="22"/>
        <end position="247"/>
    </location>
</feature>
<dbReference type="RefSeq" id="WP_127004151.1">
    <property type="nucleotide sequence ID" value="NZ_JBNPXW010000011.1"/>
</dbReference>
<evidence type="ECO:0000256" key="1">
    <source>
        <dbReference type="ARBA" id="ARBA00004651"/>
    </source>
</evidence>
<feature type="transmembrane region" description="Helical" evidence="8">
    <location>
        <begin position="202"/>
        <end position="219"/>
    </location>
</feature>
<feature type="transmembrane region" description="Helical" evidence="8">
    <location>
        <begin position="102"/>
        <end position="121"/>
    </location>
</feature>
<accession>A0A3S0V3H5</accession>
<keyword evidence="7 8" id="KW-0472">Membrane</keyword>
<sequence length="247" mass="25040">MLSMSLLMVAAFASGALNAVAGGGAFITFPALLFAGVPPVSANASSTVALFPGQAASSWAYRREIGGVAEVNVTQFAILSLIGGLVGAVLLLVTPNALFADFVPWLLAFATGVFAIGHYAPGVVSRLRLGGRGVLVVQFLIAVYGGYFGGGIGFLMLAALTLFGLRDIHAMNGLRILLAMLMNGAAVAAFAFAGAVSWPETLAMAVAAVAGGYAGAIGAKRVDPRRLKTGVVLIGAALTLYFFAKGA</sequence>